<dbReference type="InterPro" id="IPR050194">
    <property type="entry name" value="Glycosyltransferase_grp1"/>
</dbReference>
<evidence type="ECO:0000313" key="2">
    <source>
        <dbReference type="EMBL" id="WOJ88701.1"/>
    </source>
</evidence>
<feature type="domain" description="Glycosyltransferase subfamily 4-like N-terminal" evidence="1">
    <location>
        <begin position="27"/>
        <end position="213"/>
    </location>
</feature>
<dbReference type="NCBIfam" id="NF007640">
    <property type="entry name" value="PRK10307.1"/>
    <property type="match status" value="1"/>
</dbReference>
<evidence type="ECO:0000259" key="1">
    <source>
        <dbReference type="Pfam" id="PF13579"/>
    </source>
</evidence>
<dbReference type="Pfam" id="PF13579">
    <property type="entry name" value="Glyco_trans_4_4"/>
    <property type="match status" value="1"/>
</dbReference>
<organism evidence="2 3">
    <name type="scientific">Methylocapsa polymorpha</name>
    <dbReference type="NCBI Taxonomy" id="3080828"/>
    <lineage>
        <taxon>Bacteria</taxon>
        <taxon>Pseudomonadati</taxon>
        <taxon>Pseudomonadota</taxon>
        <taxon>Alphaproteobacteria</taxon>
        <taxon>Hyphomicrobiales</taxon>
        <taxon>Beijerinckiaceae</taxon>
        <taxon>Methylocapsa</taxon>
    </lineage>
</organism>
<dbReference type="Pfam" id="PF13692">
    <property type="entry name" value="Glyco_trans_1_4"/>
    <property type="match status" value="1"/>
</dbReference>
<keyword evidence="3" id="KW-1185">Reference proteome</keyword>
<dbReference type="InterPro" id="IPR028098">
    <property type="entry name" value="Glyco_trans_4-like_N"/>
</dbReference>
<accession>A0ABZ0HPG9</accession>
<dbReference type="Gene3D" id="3.40.50.2000">
    <property type="entry name" value="Glycogen Phosphorylase B"/>
    <property type="match status" value="2"/>
</dbReference>
<protein>
    <submittedName>
        <fullName evidence="2">WcaI family glycosyltransferase</fullName>
    </submittedName>
</protein>
<gene>
    <name evidence="2" type="ORF">RZS28_12860</name>
</gene>
<dbReference type="CDD" id="cd03794">
    <property type="entry name" value="GT4_WbuB-like"/>
    <property type="match status" value="1"/>
</dbReference>
<dbReference type="RefSeq" id="WP_407338139.1">
    <property type="nucleotide sequence ID" value="NZ_CP136862.1"/>
</dbReference>
<reference evidence="2 3" key="1">
    <citation type="submission" date="2023-10" db="EMBL/GenBank/DDBJ databases">
        <title>Novel methanotroph of the genus Methylocapsa from a subarctic wetland.</title>
        <authorList>
            <person name="Belova S.E."/>
            <person name="Oshkin I.Y."/>
            <person name="Miroshnikov K."/>
            <person name="Dedysh S.N."/>
        </authorList>
    </citation>
    <scope>NUCLEOTIDE SEQUENCE [LARGE SCALE GENOMIC DNA]</scope>
    <source>
        <strain evidence="2 3">RX1</strain>
    </source>
</reference>
<dbReference type="EMBL" id="CP136862">
    <property type="protein sequence ID" value="WOJ88701.1"/>
    <property type="molecule type" value="Genomic_DNA"/>
</dbReference>
<sequence>MSHPVANDKSTRKILVYGINYAPEMIGVGRFTGEIGADLVEHGYDVSVVTAPPHYPGWRVIAPFHALRYASETRDGAKTLRCPILLRADMRGIWRVIAPLSFALTSAPVALWRIVKDRPDIVLCIEPTLFVAPAALFAKAFGARAILHVQDLEIDAAFAVGHLKGKALQSLVMKAESWLLKQFTGVITISGQMRKRLIAKGVEPSRIGIVRNWVDLAKIRPLDQPNGFRRELTLTDKDFVVLYAGNVGAKQALEVVLDAARLLAGKPHLHFVIAGDGPEKQRLMQDYGGLPNVHFLPLQPEARLCELLNLADLHVLPQSRGAADLVLPSKLGGMLASGKPVLATADAGTELFEVLNGAAILVPAGDSEAVAAEIGHLIGHGEHPALGDGRKLAQIFERETCLAQFRAYLAATND</sequence>
<dbReference type="SUPFAM" id="SSF53756">
    <property type="entry name" value="UDP-Glycosyltransferase/glycogen phosphorylase"/>
    <property type="match status" value="1"/>
</dbReference>
<name>A0ABZ0HPG9_9HYPH</name>
<dbReference type="Proteomes" id="UP001626536">
    <property type="component" value="Chromosome"/>
</dbReference>
<dbReference type="PANTHER" id="PTHR45947">
    <property type="entry name" value="SULFOQUINOVOSYL TRANSFERASE SQD2"/>
    <property type="match status" value="1"/>
</dbReference>
<evidence type="ECO:0000313" key="3">
    <source>
        <dbReference type="Proteomes" id="UP001626536"/>
    </source>
</evidence>
<dbReference type="PANTHER" id="PTHR45947:SF3">
    <property type="entry name" value="SULFOQUINOVOSYL TRANSFERASE SQD2"/>
    <property type="match status" value="1"/>
</dbReference>
<proteinExistence type="predicted"/>